<proteinExistence type="predicted"/>
<protein>
    <submittedName>
        <fullName evidence="2">Uncharacterized protein</fullName>
    </submittedName>
</protein>
<evidence type="ECO:0000256" key="1">
    <source>
        <dbReference type="SAM" id="Phobius"/>
    </source>
</evidence>
<keyword evidence="1" id="KW-1133">Transmembrane helix</keyword>
<accession>A0A1T4RN13</accession>
<keyword evidence="3" id="KW-1185">Reference proteome</keyword>
<name>A0A1T4RN13_9BACT</name>
<dbReference type="AlphaFoldDB" id="A0A1T4RN13"/>
<dbReference type="RefSeq" id="WP_139367217.1">
    <property type="nucleotide sequence ID" value="NZ_FUWH01000013.1"/>
</dbReference>
<evidence type="ECO:0000313" key="2">
    <source>
        <dbReference type="EMBL" id="SKA17374.1"/>
    </source>
</evidence>
<feature type="transmembrane region" description="Helical" evidence="1">
    <location>
        <begin position="6"/>
        <end position="22"/>
    </location>
</feature>
<evidence type="ECO:0000313" key="3">
    <source>
        <dbReference type="Proteomes" id="UP000190888"/>
    </source>
</evidence>
<keyword evidence="1" id="KW-0812">Transmembrane</keyword>
<keyword evidence="1" id="KW-0472">Membrane</keyword>
<dbReference type="OrthoDB" id="680776at2"/>
<dbReference type="Proteomes" id="UP000190888">
    <property type="component" value="Unassembled WGS sequence"/>
</dbReference>
<sequence>MKNILIAAGITGAAAAGVLLYLRNRNKTAKTMHNLADAAGDAHEGVRKFFRKANREARAEVGAAAMG</sequence>
<dbReference type="EMBL" id="FUWH01000013">
    <property type="protein sequence ID" value="SKA17374.1"/>
    <property type="molecule type" value="Genomic_DNA"/>
</dbReference>
<gene>
    <name evidence="2" type="ORF">SAMN04488132_11392</name>
</gene>
<reference evidence="2 3" key="1">
    <citation type="submission" date="2017-02" db="EMBL/GenBank/DDBJ databases">
        <authorList>
            <person name="Peterson S.W."/>
        </authorList>
    </citation>
    <scope>NUCLEOTIDE SEQUENCE [LARGE SCALE GENOMIC DNA]</scope>
    <source>
        <strain evidence="2 3">DSM 22335</strain>
    </source>
</reference>
<organism evidence="2 3">
    <name type="scientific">Sediminibacterium ginsengisoli</name>
    <dbReference type="NCBI Taxonomy" id="413434"/>
    <lineage>
        <taxon>Bacteria</taxon>
        <taxon>Pseudomonadati</taxon>
        <taxon>Bacteroidota</taxon>
        <taxon>Chitinophagia</taxon>
        <taxon>Chitinophagales</taxon>
        <taxon>Chitinophagaceae</taxon>
        <taxon>Sediminibacterium</taxon>
    </lineage>
</organism>